<evidence type="ECO:0000313" key="4">
    <source>
        <dbReference type="EMBL" id="ESS69566.1"/>
    </source>
</evidence>
<dbReference type="PANTHER" id="PTHR45703:SF22">
    <property type="entry name" value="DYNEIN CYTOPLASMIC 2 HEAVY CHAIN 1"/>
    <property type="match status" value="1"/>
</dbReference>
<sequence length="829" mass="93138">MQASSITQALKQSHSLQVELDEKRNVYRPFASKGATIFFLVKDVERMNRMYHFGLGDFIDLFVECLNTYNGDSDLDLKIKRLTLSFAQKCFFHVSLGLLKSDRLMFGMHLVQGFFPEEFPPSLWNVFIGVSTTPSHAEADESRNEGFPSWAPATARRKFILMAADEVMAGHMQKWQLHDNGRWSKWMMESFPEESLEKDASLTLMDKLLLINTFRPDRLTDFMHNVIMNLLKLDTLMPVTSLEETLTHGKATTPIILITSRGADPSLEIQDIALRIVGKGSFTQIALGGGQTEDAMLHLHRCAARGDWLFLKNLHLVLDWASVLEKELCAMPIPSAEFRLIITTEAHDSFPVVLLRMSAKVTIEAPPGMKQNLLQSYTTWDEAFLQGKTKTTSQVLFGLAWFHALLQERRGYIPQGWVKFYEFSSADLKSAADVLCTLSRDKMDWTTVRGLLQECIYGGRLENSHDERVLERLISRIFNDETLVSCDRRLYDDMRVPATNVHRAVVQFIREHLPDADSPSILSLPDNADRAVKEQFALKLTEDLHTLSHLAQVCVSATEAWRTLLAPVLELWKNSALEPEGNAATVSPGETKEDPMSIFFVRELELLVGIVSNLTETFYDLRCVVEGTLIPSPELREEGTELIGGRVPPRWLDLMDGPKDVKLWFALLRRRRDTMMEYAKRPFSPSTPFDLIDFLRPQTFLNALRLYTARVSNEALVELMLVATPVGRTADRLGVGFTLKGNSIHLQGALLDAQGVVSLPSASSPSSTPLSCDVWAAWMSKHNTEGLARIPIYTNAGRTAAIMDLFLSCDSDMAGKLLLGGVAAFLMSV</sequence>
<accession>V5DQ92</accession>
<dbReference type="InterPro" id="IPR026983">
    <property type="entry name" value="DHC"/>
</dbReference>
<dbReference type="GO" id="GO:0045505">
    <property type="term" value="F:dynein intermediate chain binding"/>
    <property type="evidence" value="ECO:0007669"/>
    <property type="project" value="InterPro"/>
</dbReference>
<dbReference type="InterPro" id="IPR043160">
    <property type="entry name" value="Dynein_C_barrel"/>
</dbReference>
<dbReference type="InterPro" id="IPR041658">
    <property type="entry name" value="AAA_lid_11"/>
</dbReference>
<dbReference type="Gene3D" id="1.10.8.1220">
    <property type="match status" value="1"/>
</dbReference>
<dbReference type="OrthoDB" id="276788at2759"/>
<evidence type="ECO:0000259" key="3">
    <source>
        <dbReference type="Pfam" id="PF18199"/>
    </source>
</evidence>
<dbReference type="InterPro" id="IPR042219">
    <property type="entry name" value="AAA_lid_11_sf"/>
</dbReference>
<proteinExistence type="predicted"/>
<dbReference type="PANTHER" id="PTHR45703">
    <property type="entry name" value="DYNEIN HEAVY CHAIN"/>
    <property type="match status" value="1"/>
</dbReference>
<dbReference type="EMBL" id="AYLP01000010">
    <property type="protein sequence ID" value="ESS69566.1"/>
    <property type="molecule type" value="Genomic_DNA"/>
</dbReference>
<feature type="domain" description="Dynein heavy chain AAA lid" evidence="2">
    <location>
        <begin position="393"/>
        <end position="528"/>
    </location>
</feature>
<dbReference type="GO" id="GO:0030286">
    <property type="term" value="C:dynein complex"/>
    <property type="evidence" value="ECO:0007669"/>
    <property type="project" value="InterPro"/>
</dbReference>
<reference evidence="4 5" key="1">
    <citation type="journal article" date="2014" name="Genome Announc.">
        <title>Trypanosoma cruzi Clone Dm28c Draft Genome Sequence.</title>
        <authorList>
            <person name="Grisard E.C."/>
            <person name="Teixeira S.M."/>
            <person name="de Almeida L.G."/>
            <person name="Stoco P.H."/>
            <person name="Gerber A.L."/>
            <person name="Talavera-Lopez C."/>
            <person name="Lima O.C."/>
            <person name="Andersson B."/>
            <person name="de Vasconcelos A.T."/>
        </authorList>
    </citation>
    <scope>NUCLEOTIDE SEQUENCE [LARGE SCALE GENOMIC DNA]</scope>
    <source>
        <strain evidence="4 5">Dm28c</strain>
    </source>
</reference>
<dbReference type="AlphaFoldDB" id="V5DQ92"/>
<dbReference type="Gene3D" id="1.10.8.720">
    <property type="entry name" value="Region D6 of dynein motor"/>
    <property type="match status" value="1"/>
</dbReference>
<dbReference type="Gene3D" id="3.10.490.20">
    <property type="match status" value="1"/>
</dbReference>
<dbReference type="Gene3D" id="3.40.50.300">
    <property type="entry name" value="P-loop containing nucleotide triphosphate hydrolases"/>
    <property type="match status" value="1"/>
</dbReference>
<dbReference type="FunFam" id="1.10.8.720:FF:000003">
    <property type="entry name" value="Cytoplasmic dynein heavy chain 2"/>
    <property type="match status" value="1"/>
</dbReference>
<comment type="caution">
    <text evidence="4">The sequence shown here is derived from an EMBL/GenBank/DDBJ whole genome shotgun (WGS) entry which is preliminary data.</text>
</comment>
<dbReference type="GO" id="GO:0051959">
    <property type="term" value="F:dynein light intermediate chain binding"/>
    <property type="evidence" value="ECO:0007669"/>
    <property type="project" value="InterPro"/>
</dbReference>
<dbReference type="Gene3D" id="1.20.1270.280">
    <property type="match status" value="1"/>
</dbReference>
<feature type="domain" description="Dynein heavy chain C-terminal" evidence="3">
    <location>
        <begin position="586"/>
        <end position="826"/>
    </location>
</feature>
<dbReference type="Pfam" id="PF03028">
    <property type="entry name" value="Dynein_heavy"/>
    <property type="match status" value="1"/>
</dbReference>
<dbReference type="GO" id="GO:0007018">
    <property type="term" value="P:microtubule-based movement"/>
    <property type="evidence" value="ECO:0007669"/>
    <property type="project" value="InterPro"/>
</dbReference>
<name>V5DQ92_TRYCR</name>
<gene>
    <name evidence="4" type="ORF">TCDM_01539</name>
</gene>
<dbReference type="InterPro" id="IPR041228">
    <property type="entry name" value="Dynein_C"/>
</dbReference>
<dbReference type="InterPro" id="IPR027417">
    <property type="entry name" value="P-loop_NTPase"/>
</dbReference>
<dbReference type="Proteomes" id="UP000017861">
    <property type="component" value="Unassembled WGS sequence"/>
</dbReference>
<organism evidence="4 5">
    <name type="scientific">Trypanosoma cruzi Dm28c</name>
    <dbReference type="NCBI Taxonomy" id="1416333"/>
    <lineage>
        <taxon>Eukaryota</taxon>
        <taxon>Discoba</taxon>
        <taxon>Euglenozoa</taxon>
        <taxon>Kinetoplastea</taxon>
        <taxon>Metakinetoplastina</taxon>
        <taxon>Trypanosomatida</taxon>
        <taxon>Trypanosomatidae</taxon>
        <taxon>Trypanosoma</taxon>
        <taxon>Schizotrypanum</taxon>
    </lineage>
</organism>
<protein>
    <submittedName>
        <fullName evidence="4">Putative dynein heavy chain</fullName>
    </submittedName>
</protein>
<evidence type="ECO:0000259" key="1">
    <source>
        <dbReference type="Pfam" id="PF03028"/>
    </source>
</evidence>
<dbReference type="FunFam" id="3.40.50.300:FF:001685">
    <property type="entry name" value="Dynein heavy chain, putative"/>
    <property type="match status" value="1"/>
</dbReference>
<dbReference type="GO" id="GO:0008569">
    <property type="term" value="F:minus-end-directed microtubule motor activity"/>
    <property type="evidence" value="ECO:0007669"/>
    <property type="project" value="InterPro"/>
</dbReference>
<dbReference type="Pfam" id="PF18199">
    <property type="entry name" value="Dynein_C"/>
    <property type="match status" value="1"/>
</dbReference>
<evidence type="ECO:0000313" key="5">
    <source>
        <dbReference type="Proteomes" id="UP000017861"/>
    </source>
</evidence>
<feature type="domain" description="Dynein heavy chain region D6 P-loop" evidence="1">
    <location>
        <begin position="251"/>
        <end position="362"/>
    </location>
</feature>
<dbReference type="Pfam" id="PF18198">
    <property type="entry name" value="AAA_lid_11"/>
    <property type="match status" value="1"/>
</dbReference>
<evidence type="ECO:0000259" key="2">
    <source>
        <dbReference type="Pfam" id="PF18198"/>
    </source>
</evidence>
<dbReference type="InterPro" id="IPR004273">
    <property type="entry name" value="Dynein_heavy_D6_P-loop"/>
</dbReference>
<dbReference type="VEuPathDB" id="TriTrypDB:TCDM_01539"/>